<dbReference type="EMBL" id="LOIC01000077">
    <property type="protein sequence ID" value="OCA53890.1"/>
    <property type="molecule type" value="Genomic_DNA"/>
</dbReference>
<dbReference type="Proteomes" id="UP000092665">
    <property type="component" value="Unassembled WGS sequence"/>
</dbReference>
<dbReference type="RefSeq" id="WP_065391015.1">
    <property type="nucleotide sequence ID" value="NZ_CAWMQN010000077.1"/>
</dbReference>
<feature type="domain" description="DUF4224" evidence="1">
    <location>
        <begin position="7"/>
        <end position="50"/>
    </location>
</feature>
<dbReference type="InterPro" id="IPR025319">
    <property type="entry name" value="DUF4224"/>
</dbReference>
<dbReference type="Pfam" id="PF13986">
    <property type="entry name" value="DUF4224"/>
    <property type="match status" value="1"/>
</dbReference>
<evidence type="ECO:0000313" key="3">
    <source>
        <dbReference type="Proteomes" id="UP000092665"/>
    </source>
</evidence>
<name>A0A1B8YFP4_9GAMM</name>
<evidence type="ECO:0000313" key="2">
    <source>
        <dbReference type="EMBL" id="OCA53890.1"/>
    </source>
</evidence>
<comment type="caution">
    <text evidence="2">The sequence shown here is derived from an EMBL/GenBank/DDBJ whole genome shotgun (WGS) entry which is preliminary data.</text>
</comment>
<keyword evidence="3" id="KW-1185">Reference proteome</keyword>
<accession>A0A1B8YFP4</accession>
<evidence type="ECO:0000259" key="1">
    <source>
        <dbReference type="Pfam" id="PF13986"/>
    </source>
</evidence>
<proteinExistence type="predicted"/>
<reference evidence="3" key="1">
    <citation type="submission" date="2015-11" db="EMBL/GenBank/DDBJ databases">
        <authorList>
            <person name="Tobias N.J."/>
            <person name="Mishra B."/>
            <person name="Gupta D.K."/>
            <person name="Thines M."/>
            <person name="Stinear T.P."/>
            <person name="Bode H.B."/>
        </authorList>
    </citation>
    <scope>NUCLEOTIDE SEQUENCE [LARGE SCALE GENOMIC DNA]</scope>
    <source>
        <strain evidence="3">PB45.5</strain>
    </source>
</reference>
<protein>
    <recommendedName>
        <fullName evidence="1">DUF4224 domain-containing protein</fullName>
    </recommendedName>
</protein>
<gene>
    <name evidence="2" type="ORF">Phpb_02994</name>
</gene>
<sequence>MSDPIYLTDIELFSITGFKQKSQQIKWLINNHVHHYVNRLGKPIVIRTAITGKYTINQANANFETPDFGALINGKEAQRS</sequence>
<organism evidence="2 3">
    <name type="scientific">Photorhabdus namnaonensis</name>
    <dbReference type="NCBI Taxonomy" id="1851568"/>
    <lineage>
        <taxon>Bacteria</taxon>
        <taxon>Pseudomonadati</taxon>
        <taxon>Pseudomonadota</taxon>
        <taxon>Gammaproteobacteria</taxon>
        <taxon>Enterobacterales</taxon>
        <taxon>Morganellaceae</taxon>
        <taxon>Photorhabdus</taxon>
    </lineage>
</organism>
<dbReference type="AlphaFoldDB" id="A0A1B8YFP4"/>